<dbReference type="InterPro" id="IPR003410">
    <property type="entry name" value="HYR_dom"/>
</dbReference>
<evidence type="ECO:0000256" key="1">
    <source>
        <dbReference type="ARBA" id="ARBA00022737"/>
    </source>
</evidence>
<dbReference type="Pfam" id="PF17517">
    <property type="entry name" value="IgGFc_binding"/>
    <property type="match status" value="1"/>
</dbReference>
<reference evidence="5" key="1">
    <citation type="submission" date="2015-07" db="EMBL/GenBank/DDBJ databases">
        <title>Genome sequencing of Sunxiuqinia dokdonensis strain SK.</title>
        <authorList>
            <person name="Ahn S."/>
            <person name="Kim B.-C."/>
        </authorList>
    </citation>
    <scope>NUCLEOTIDE SEQUENCE [LARGE SCALE GENOMIC DNA]</scope>
    <source>
        <strain evidence="5">SK</strain>
    </source>
</reference>
<evidence type="ECO:0000313" key="5">
    <source>
        <dbReference type="Proteomes" id="UP000036958"/>
    </source>
</evidence>
<evidence type="ECO:0000256" key="2">
    <source>
        <dbReference type="SAM" id="MobiDB-lite"/>
    </source>
</evidence>
<dbReference type="Proteomes" id="UP000036958">
    <property type="component" value="Unassembled WGS sequence"/>
</dbReference>
<feature type="domain" description="HYR" evidence="3">
    <location>
        <begin position="1298"/>
        <end position="1381"/>
    </location>
</feature>
<dbReference type="InterPro" id="IPR019316">
    <property type="entry name" value="G8_domain"/>
</dbReference>
<dbReference type="PANTHER" id="PTHR24273">
    <property type="entry name" value="FI04643P-RELATED"/>
    <property type="match status" value="1"/>
</dbReference>
<dbReference type="EMBL" id="LGIA01000206">
    <property type="protein sequence ID" value="KOH42945.1"/>
    <property type="molecule type" value="Genomic_DNA"/>
</dbReference>
<feature type="region of interest" description="Disordered" evidence="2">
    <location>
        <begin position="1"/>
        <end position="25"/>
    </location>
</feature>
<dbReference type="Pfam" id="PF02494">
    <property type="entry name" value="HYR"/>
    <property type="match status" value="1"/>
</dbReference>
<dbReference type="InterPro" id="IPR056541">
    <property type="entry name" value="Ig-like_POM152"/>
</dbReference>
<sequence length="1530" mass="162779">MSGPITAVSSGAWDNPDNWSPQQIPTASDDVVISEGTIISVNISNAQCNQLTIHGTLQFDSGSALVLYGDWINHGTSLTEPGTILFAGAEDSRIGGTQASSFYNLILDKDELSALALGEHDLTVTNVLTMKGGRLDGTSSNRMVNLTNPDIGSLSISAGYIRGAFRRAIKDSGSAGYLFPVGDATNQLPVELNLGSISQGGTITVRSASGYPALPGSLLNDQSGMDAHWTVSNQGVAFGSLGGRFSFPASLAADGPYQLGVYDAGGWTYPTVSSTPGSSLSFSGLSAIDNATFSLAGCLRPTISPGPNPTVCQGTSTVVLSYDAPVNSPDEYRIDFDEAAEAAGMTPIEWSPLTPDAISFNISEGVDAGIYQGVLQVRNEASCTSEEMPFSITIDPLPAAWWSSEDQMICEGESATLSVNLTGEPPWDLTYSDGSSALTISGINTSPHIWAVSPASTKTYALTAVSDANCSKTILSETSEVAVGRQPIALAGASGTVCAGSSTAITGATALFGTILWTHDGQGNLLDETTLHPTYLADALDAGATVTLTLTVTSNNACAPQQVTDSRQLEVMDCLPQCPSATRCDYDLFQFNSVTEFVAAGGQINFPCSASDVNIQLISASSDGELCPETITQTYEIWDDCGNRARCQATILIDDTEPPALSGIPADIPDLVCSNPPPPPELYTEITATDNCGSPVEIVFEETSTQKFDNSYESVVYTITRTWTATDACGNSTFDTQTIHVRCEYCSNGLDDDGDGLVDENDPKCPCSSPSYKLDCNFNQMYYIPPVWQMDTSYGTDGNTYTNPSSLVISTPFGTANVNIRTTDGTTFNQNYTITQGTAQEIPLTYDLVQTPNFNTVETNRGLIVESDQLVQVVYRIAADNNKMMVTIKGEQALGQWFRVASQTNVCGEPNTDKRENHFISVMAVEDNTIVNFDFKTPMKGLGSTHQITLDAGETYLVIDDDNNQTVTGSLVTANRTIAVVSGSQHSRQCSDSGRDGGADQLIPTCGLGSNYVISRGQDNDDPSQANYAVIVGVTENTHIFIDGNTTPVATIGPGEYHTYNMPSPDFSNHYIQTSEPAYVYQFGSIMTNGEIGMAIASPIDGCRGDRYIEFFKFPGAPTNNTTFIIPDAGLASLTLNGTPYANFGISPQPIPGLGGWSTVTFSESDMNNYNIVESDEYFNASQFVGDVAGGTMGYLTSFKDKIDIFHPETGEKTYEYFAATICGGQPFEHTIDAASCSGSRYISGFIGGGNTESYKIFPNSVTFQYTPKAGFSGEDHVTLIIADESGLVQPVCLNFYVCGEAPVISCPADLTLEASEGTCLSDPVALGSVTATGGCSSTDALVITNDAPEQFPVGETLVTWTATDSCGNFAQCYQTVRVSDHEPPSFSPPAPITACVERIFEAVYNSETGDISPGRPEYYRFPAGDTTFDLTDMADNCCAANDMTLHWQIDFAPTPALSPPHDPVSKSPISGTGQLSTYGSDILFPGDGVTFMDVQHTISYWLTDCNNNTTGIQTTTLTVTPRPNIIKKL</sequence>
<dbReference type="Pfam" id="PF10162">
    <property type="entry name" value="G8"/>
    <property type="match status" value="1"/>
</dbReference>
<proteinExistence type="predicted"/>
<dbReference type="PATRIC" id="fig|1409788.3.peg.4345"/>
<dbReference type="PANTHER" id="PTHR24273:SF32">
    <property type="entry name" value="HYALIN"/>
    <property type="match status" value="1"/>
</dbReference>
<comment type="caution">
    <text evidence="4">The sequence shown here is derived from an EMBL/GenBank/DDBJ whole genome shotgun (WGS) entry which is preliminary data.</text>
</comment>
<dbReference type="InterPro" id="IPR035234">
    <property type="entry name" value="IgGFc-bd_N"/>
</dbReference>
<dbReference type="STRING" id="1409788.NC99_42520"/>
<accession>A0A0L8V359</accession>
<keyword evidence="1" id="KW-0677">Repeat</keyword>
<dbReference type="Pfam" id="PF24312">
    <property type="entry name" value="Ig-like_POM152"/>
    <property type="match status" value="1"/>
</dbReference>
<evidence type="ECO:0000259" key="3">
    <source>
        <dbReference type="PROSITE" id="PS50825"/>
    </source>
</evidence>
<dbReference type="PROSITE" id="PS50825">
    <property type="entry name" value="HYR"/>
    <property type="match status" value="1"/>
</dbReference>
<keyword evidence="5" id="KW-1185">Reference proteome</keyword>
<gene>
    <name evidence="4" type="ORF">NC99_42520</name>
</gene>
<organism evidence="4 5">
    <name type="scientific">Sunxiuqinia dokdonensis</name>
    <dbReference type="NCBI Taxonomy" id="1409788"/>
    <lineage>
        <taxon>Bacteria</taxon>
        <taxon>Pseudomonadati</taxon>
        <taxon>Bacteroidota</taxon>
        <taxon>Bacteroidia</taxon>
        <taxon>Marinilabiliales</taxon>
        <taxon>Prolixibacteraceae</taxon>
        <taxon>Sunxiuqinia</taxon>
    </lineage>
</organism>
<evidence type="ECO:0000313" key="4">
    <source>
        <dbReference type="EMBL" id="KOH42945.1"/>
    </source>
</evidence>
<name>A0A0L8V359_9BACT</name>
<protein>
    <recommendedName>
        <fullName evidence="3">HYR domain-containing protein</fullName>
    </recommendedName>
</protein>